<feature type="compositionally biased region" description="Acidic residues" evidence="7">
    <location>
        <begin position="30"/>
        <end position="41"/>
    </location>
</feature>
<organism evidence="8 9">
    <name type="scientific">Globisporangium ultimum (strain ATCC 200006 / CBS 805.95 / DAOM BR144)</name>
    <name type="common">Pythium ultimum</name>
    <dbReference type="NCBI Taxonomy" id="431595"/>
    <lineage>
        <taxon>Eukaryota</taxon>
        <taxon>Sar</taxon>
        <taxon>Stramenopiles</taxon>
        <taxon>Oomycota</taxon>
        <taxon>Peronosporomycetes</taxon>
        <taxon>Pythiales</taxon>
        <taxon>Pythiaceae</taxon>
        <taxon>Globisporangium</taxon>
    </lineage>
</organism>
<keyword evidence="9" id="KW-1185">Reference proteome</keyword>
<dbReference type="InParanoid" id="K3X8K5"/>
<feature type="region of interest" description="Disordered" evidence="7">
    <location>
        <begin position="19"/>
        <end position="60"/>
    </location>
</feature>
<dbReference type="Gene3D" id="6.10.130.30">
    <property type="match status" value="1"/>
</dbReference>
<evidence type="ECO:0000256" key="6">
    <source>
        <dbReference type="ARBA" id="ARBA00023242"/>
    </source>
</evidence>
<evidence type="ECO:0000256" key="1">
    <source>
        <dbReference type="ARBA" id="ARBA00004123"/>
    </source>
</evidence>
<dbReference type="eggNOG" id="ENOG502S9BD">
    <property type="taxonomic scope" value="Eukaryota"/>
</dbReference>
<dbReference type="EnsemblProtists" id="PYU1_T013554">
    <property type="protein sequence ID" value="PYU1_T013554"/>
    <property type="gene ID" value="PYU1_G013525"/>
</dbReference>
<keyword evidence="5" id="KW-0234">DNA repair</keyword>
<accession>K3X8K5</accession>
<dbReference type="CDD" id="cd22921">
    <property type="entry name" value="HFD_CENP-X"/>
    <property type="match status" value="1"/>
</dbReference>
<evidence type="ECO:0000256" key="3">
    <source>
        <dbReference type="ARBA" id="ARBA00022763"/>
    </source>
</evidence>
<evidence type="ECO:0000256" key="5">
    <source>
        <dbReference type="ARBA" id="ARBA00023204"/>
    </source>
</evidence>
<dbReference type="InterPro" id="IPR018552">
    <property type="entry name" value="CENP-X"/>
</dbReference>
<evidence type="ECO:0000313" key="9">
    <source>
        <dbReference type="Proteomes" id="UP000019132"/>
    </source>
</evidence>
<dbReference type="HOGENOM" id="CLU_154199_0_0_1"/>
<dbReference type="GO" id="GO:0051382">
    <property type="term" value="P:kinetochore assembly"/>
    <property type="evidence" value="ECO:0007669"/>
    <property type="project" value="InterPro"/>
</dbReference>
<dbReference type="GO" id="GO:0003677">
    <property type="term" value="F:DNA binding"/>
    <property type="evidence" value="ECO:0007669"/>
    <property type="project" value="UniProtKB-KW"/>
</dbReference>
<evidence type="ECO:0000313" key="8">
    <source>
        <dbReference type="EnsemblProtists" id="PYU1_T013554"/>
    </source>
</evidence>
<reference evidence="9" key="1">
    <citation type="journal article" date="2010" name="Genome Biol.">
        <title>Genome sequence of the necrotrophic plant pathogen Pythium ultimum reveals original pathogenicity mechanisms and effector repertoire.</title>
        <authorList>
            <person name="Levesque C.A."/>
            <person name="Brouwer H."/>
            <person name="Cano L."/>
            <person name="Hamilton J.P."/>
            <person name="Holt C."/>
            <person name="Huitema E."/>
            <person name="Raffaele S."/>
            <person name="Robideau G.P."/>
            <person name="Thines M."/>
            <person name="Win J."/>
            <person name="Zerillo M.M."/>
            <person name="Beakes G.W."/>
            <person name="Boore J.L."/>
            <person name="Busam D."/>
            <person name="Dumas B."/>
            <person name="Ferriera S."/>
            <person name="Fuerstenberg S.I."/>
            <person name="Gachon C.M."/>
            <person name="Gaulin E."/>
            <person name="Govers F."/>
            <person name="Grenville-Briggs L."/>
            <person name="Horner N."/>
            <person name="Hostetler J."/>
            <person name="Jiang R.H."/>
            <person name="Johnson J."/>
            <person name="Krajaejun T."/>
            <person name="Lin H."/>
            <person name="Meijer H.J."/>
            <person name="Moore B."/>
            <person name="Morris P."/>
            <person name="Phuntmart V."/>
            <person name="Puiu D."/>
            <person name="Shetty J."/>
            <person name="Stajich J.E."/>
            <person name="Tripathy S."/>
            <person name="Wawra S."/>
            <person name="van West P."/>
            <person name="Whitty B.R."/>
            <person name="Coutinho P.M."/>
            <person name="Henrissat B."/>
            <person name="Martin F."/>
            <person name="Thomas P.D."/>
            <person name="Tyler B.M."/>
            <person name="De Vries R.P."/>
            <person name="Kamoun S."/>
            <person name="Yandell M."/>
            <person name="Tisserat N."/>
            <person name="Buell C.R."/>
        </authorList>
    </citation>
    <scope>NUCLEOTIDE SEQUENCE</scope>
    <source>
        <strain evidence="9">DAOM:BR144</strain>
    </source>
</reference>
<evidence type="ECO:0008006" key="10">
    <source>
        <dbReference type="Google" id="ProtNLM"/>
    </source>
</evidence>
<dbReference type="GO" id="GO:0031297">
    <property type="term" value="P:replication fork processing"/>
    <property type="evidence" value="ECO:0007669"/>
    <property type="project" value="TreeGrafter"/>
</dbReference>
<evidence type="ECO:0000256" key="4">
    <source>
        <dbReference type="ARBA" id="ARBA00023125"/>
    </source>
</evidence>
<sequence length="124" mass="13560">MAVFKTSLVDHVFRGVWEANQSGGDSAQDTGDDDSDEEMEYDLGSSDVRTPANRHAASSSTDALAGAARVTKINQDALKLSSELLRLFVVEAFHRAQMEAMVDDSPTIEPHHVEQILAQLLLDF</sequence>
<dbReference type="AlphaFoldDB" id="K3X8K5"/>
<name>K3X8K5_GLOUD</name>
<keyword evidence="4" id="KW-0238">DNA-binding</keyword>
<reference evidence="9" key="2">
    <citation type="submission" date="2010-04" db="EMBL/GenBank/DDBJ databases">
        <authorList>
            <person name="Buell R."/>
            <person name="Hamilton J."/>
            <person name="Hostetler J."/>
        </authorList>
    </citation>
    <scope>NUCLEOTIDE SEQUENCE [LARGE SCALE GENOMIC DNA]</scope>
    <source>
        <strain evidence="9">DAOM:BR144</strain>
    </source>
</reference>
<dbReference type="Pfam" id="PF09415">
    <property type="entry name" value="CENP-X"/>
    <property type="match status" value="1"/>
</dbReference>
<dbReference type="GO" id="GO:0071821">
    <property type="term" value="C:FANCM-MHF complex"/>
    <property type="evidence" value="ECO:0007669"/>
    <property type="project" value="TreeGrafter"/>
</dbReference>
<keyword evidence="3" id="KW-0227">DNA damage</keyword>
<comment type="subcellular location">
    <subcellularLocation>
        <location evidence="1">Nucleus</location>
    </subcellularLocation>
</comment>
<proteinExistence type="inferred from homology"/>
<dbReference type="VEuPathDB" id="FungiDB:PYU1_G013525"/>
<dbReference type="Proteomes" id="UP000019132">
    <property type="component" value="Unassembled WGS sequence"/>
</dbReference>
<reference evidence="8" key="3">
    <citation type="submission" date="2015-02" db="UniProtKB">
        <authorList>
            <consortium name="EnsemblProtists"/>
        </authorList>
    </citation>
    <scope>IDENTIFICATION</scope>
    <source>
        <strain evidence="8">DAOM BR144</strain>
    </source>
</reference>
<dbReference type="GO" id="GO:0006281">
    <property type="term" value="P:DNA repair"/>
    <property type="evidence" value="ECO:0007669"/>
    <property type="project" value="UniProtKB-KW"/>
</dbReference>
<dbReference type="EMBL" id="GL376597">
    <property type="status" value="NOT_ANNOTATED_CDS"/>
    <property type="molecule type" value="Genomic_DNA"/>
</dbReference>
<dbReference type="PANTHER" id="PTHR28680:SF1">
    <property type="entry name" value="CENTROMERE PROTEIN X"/>
    <property type="match status" value="1"/>
</dbReference>
<evidence type="ECO:0000256" key="7">
    <source>
        <dbReference type="SAM" id="MobiDB-lite"/>
    </source>
</evidence>
<protein>
    <recommendedName>
        <fullName evidence="10">Centromere protein X</fullName>
    </recommendedName>
</protein>
<keyword evidence="6" id="KW-0539">Nucleus</keyword>
<evidence type="ECO:0000256" key="2">
    <source>
        <dbReference type="ARBA" id="ARBA00009359"/>
    </source>
</evidence>
<dbReference type="GO" id="GO:0000712">
    <property type="term" value="P:resolution of meiotic recombination intermediates"/>
    <property type="evidence" value="ECO:0007669"/>
    <property type="project" value="TreeGrafter"/>
</dbReference>
<dbReference type="OMA" id="LKVKIQP"/>
<dbReference type="PANTHER" id="PTHR28680">
    <property type="entry name" value="CENTROMERE PROTEIN X"/>
    <property type="match status" value="1"/>
</dbReference>
<comment type="similarity">
    <text evidence="2">Belongs to the CENP-X/MHF2 family.</text>
</comment>